<dbReference type="InterPro" id="IPR036188">
    <property type="entry name" value="FAD/NAD-bd_sf"/>
</dbReference>
<reference evidence="9" key="1">
    <citation type="journal article" date="2019" name="Int. J. Syst. Evol. Microbiol.">
        <title>The Global Catalogue of Microorganisms (GCM) 10K type strain sequencing project: providing services to taxonomists for standard genome sequencing and annotation.</title>
        <authorList>
            <consortium name="The Broad Institute Genomics Platform"/>
            <consortium name="The Broad Institute Genome Sequencing Center for Infectious Disease"/>
            <person name="Wu L."/>
            <person name="Ma J."/>
        </authorList>
    </citation>
    <scope>NUCLEOTIDE SEQUENCE [LARGE SCALE GENOMIC DNA]</scope>
    <source>
        <strain evidence="9">JCM 30742</strain>
    </source>
</reference>
<evidence type="ECO:0000256" key="4">
    <source>
        <dbReference type="ARBA" id="ARBA00022827"/>
    </source>
</evidence>
<dbReference type="Proteomes" id="UP001500752">
    <property type="component" value="Unassembled WGS sequence"/>
</dbReference>
<dbReference type="PROSITE" id="PS00624">
    <property type="entry name" value="GMC_OXRED_2"/>
    <property type="match status" value="1"/>
</dbReference>
<evidence type="ECO:0000259" key="7">
    <source>
        <dbReference type="PROSITE" id="PS00624"/>
    </source>
</evidence>
<dbReference type="SUPFAM" id="SSF54373">
    <property type="entry name" value="FAD-linked reductases, C-terminal domain"/>
    <property type="match status" value="1"/>
</dbReference>
<comment type="caution">
    <text evidence="8">The sequence shown here is derived from an EMBL/GenBank/DDBJ whole genome shotgun (WGS) entry which is preliminary data.</text>
</comment>
<evidence type="ECO:0000256" key="2">
    <source>
        <dbReference type="ARBA" id="ARBA00010790"/>
    </source>
</evidence>
<dbReference type="PROSITE" id="PS00623">
    <property type="entry name" value="GMC_OXRED_1"/>
    <property type="match status" value="1"/>
</dbReference>
<evidence type="ECO:0000259" key="6">
    <source>
        <dbReference type="PROSITE" id="PS00623"/>
    </source>
</evidence>
<dbReference type="SUPFAM" id="SSF51905">
    <property type="entry name" value="FAD/NAD(P)-binding domain"/>
    <property type="match status" value="1"/>
</dbReference>
<proteinExistence type="inferred from homology"/>
<dbReference type="InterPro" id="IPR012132">
    <property type="entry name" value="GMC_OxRdtase"/>
</dbReference>
<dbReference type="InterPro" id="IPR007867">
    <property type="entry name" value="GMC_OxRtase_C"/>
</dbReference>
<dbReference type="Pfam" id="PF05199">
    <property type="entry name" value="GMC_oxred_C"/>
    <property type="match status" value="1"/>
</dbReference>
<dbReference type="Pfam" id="PF00732">
    <property type="entry name" value="GMC_oxred_N"/>
    <property type="match status" value="1"/>
</dbReference>
<dbReference type="PIRSF" id="PIRSF000137">
    <property type="entry name" value="Alcohol_oxidase"/>
    <property type="match status" value="1"/>
</dbReference>
<protein>
    <submittedName>
        <fullName evidence="8">GMC family oxidoreductase N-terminal domain-containing protein</fullName>
    </submittedName>
</protein>
<keyword evidence="9" id="KW-1185">Reference proteome</keyword>
<organism evidence="8 9">
    <name type="scientific">Arthrobacter ginkgonis</name>
    <dbReference type="NCBI Taxonomy" id="1630594"/>
    <lineage>
        <taxon>Bacteria</taxon>
        <taxon>Bacillati</taxon>
        <taxon>Actinomycetota</taxon>
        <taxon>Actinomycetes</taxon>
        <taxon>Micrococcales</taxon>
        <taxon>Micrococcaceae</taxon>
        <taxon>Arthrobacter</taxon>
    </lineage>
</organism>
<dbReference type="PANTHER" id="PTHR11552:SF147">
    <property type="entry name" value="CHOLINE DEHYDROGENASE, MITOCHONDRIAL"/>
    <property type="match status" value="1"/>
</dbReference>
<evidence type="ECO:0000256" key="5">
    <source>
        <dbReference type="RuleBase" id="RU003968"/>
    </source>
</evidence>
<dbReference type="Gene3D" id="3.50.50.60">
    <property type="entry name" value="FAD/NAD(P)-binding domain"/>
    <property type="match status" value="1"/>
</dbReference>
<keyword evidence="4 5" id="KW-0274">FAD</keyword>
<evidence type="ECO:0000313" key="9">
    <source>
        <dbReference type="Proteomes" id="UP001500752"/>
    </source>
</evidence>
<evidence type="ECO:0000313" key="8">
    <source>
        <dbReference type="EMBL" id="GAA3677116.1"/>
    </source>
</evidence>
<feature type="domain" description="Glucose-methanol-choline oxidoreductase N-terminal" evidence="7">
    <location>
        <begin position="265"/>
        <end position="279"/>
    </location>
</feature>
<accession>A0ABP7C6H7</accession>
<evidence type="ECO:0000256" key="3">
    <source>
        <dbReference type="ARBA" id="ARBA00022630"/>
    </source>
</evidence>
<dbReference type="PANTHER" id="PTHR11552">
    <property type="entry name" value="GLUCOSE-METHANOL-CHOLINE GMC OXIDOREDUCTASE"/>
    <property type="match status" value="1"/>
</dbReference>
<dbReference type="InterPro" id="IPR000172">
    <property type="entry name" value="GMC_OxRdtase_N"/>
</dbReference>
<gene>
    <name evidence="8" type="ORF">GCM10023081_14260</name>
</gene>
<dbReference type="Gene3D" id="3.30.410.40">
    <property type="match status" value="1"/>
</dbReference>
<sequence length="521" mass="56183">MKDWNYIVVGAGSAGALIASRLTENPACRVLLIEAGPDCRVADLPKEFKDRTKGLGLALEAPRNHLNPEFYWHGITATRAKGQEPFQYRRGRGLGGSSLINGLYAIRGVPDDFAEWERLGAEGWGPDAMLQAYRRIEDEHDFPDRPFHGAGGPTPVYREPESGWGGVDKALKEAAVDAGYGWSPDHNDPDSSGASPMAMNIRHGDRVSTNHAYIEPARERANLDVLGDSLVDRVVFDGSTAVGVVDADGREYRVADGGEVLLCAGSTASPAILMRSGIGPAEDLAELGIELRVDLPVGRGAQDHAVVFVELPVTPGAQTCVGNRPTNVVVRYSSGLPGGRTNDMMILATNHNYWFGKDTAGLAVSIEQPLSRGRMRLRSPNPADDPHFDLDFLADPRDLARARDGLERARRLMDHEAFRRIATGDPTWPLDDAEIMATVKDTMHLSCTARMGPPGDPDTVVDPRCRVLGVENLRVVDASIMPTIVSANTYLTVLALAEVFFDKNPELPSGPRAAVLSGGGA</sequence>
<evidence type="ECO:0000256" key="1">
    <source>
        <dbReference type="ARBA" id="ARBA00001974"/>
    </source>
</evidence>
<keyword evidence="3 5" id="KW-0285">Flavoprotein</keyword>
<dbReference type="RefSeq" id="WP_345149603.1">
    <property type="nucleotide sequence ID" value="NZ_BAABEO010000009.1"/>
</dbReference>
<name>A0ABP7C6H7_9MICC</name>
<dbReference type="EMBL" id="BAABEO010000009">
    <property type="protein sequence ID" value="GAA3677116.1"/>
    <property type="molecule type" value="Genomic_DNA"/>
</dbReference>
<comment type="similarity">
    <text evidence="2 5">Belongs to the GMC oxidoreductase family.</text>
</comment>
<comment type="cofactor">
    <cofactor evidence="1">
        <name>FAD</name>
        <dbReference type="ChEBI" id="CHEBI:57692"/>
    </cofactor>
</comment>
<feature type="domain" description="Glucose-methanol-choline oxidoreductase N-terminal" evidence="6">
    <location>
        <begin position="91"/>
        <end position="114"/>
    </location>
</feature>